<feature type="region of interest" description="Disordered" evidence="2">
    <location>
        <begin position="248"/>
        <end position="357"/>
    </location>
</feature>
<feature type="compositionally biased region" description="Polar residues" evidence="2">
    <location>
        <begin position="295"/>
        <end position="350"/>
    </location>
</feature>
<organism evidence="3 4">
    <name type="scientific">Paxillus involutus ATCC 200175</name>
    <dbReference type="NCBI Taxonomy" id="664439"/>
    <lineage>
        <taxon>Eukaryota</taxon>
        <taxon>Fungi</taxon>
        <taxon>Dikarya</taxon>
        <taxon>Basidiomycota</taxon>
        <taxon>Agaricomycotina</taxon>
        <taxon>Agaricomycetes</taxon>
        <taxon>Agaricomycetidae</taxon>
        <taxon>Boletales</taxon>
        <taxon>Paxilineae</taxon>
        <taxon>Paxillaceae</taxon>
        <taxon>Paxillus</taxon>
    </lineage>
</organism>
<name>A0A0C9SV15_PAXIN</name>
<dbReference type="OrthoDB" id="4230923at2759"/>
<dbReference type="Proteomes" id="UP000053647">
    <property type="component" value="Unassembled WGS sequence"/>
</dbReference>
<evidence type="ECO:0000313" key="3">
    <source>
        <dbReference type="EMBL" id="KIJ06410.1"/>
    </source>
</evidence>
<proteinExistence type="predicted"/>
<protein>
    <submittedName>
        <fullName evidence="3">Uncharacterized protein</fullName>
    </submittedName>
</protein>
<feature type="coiled-coil region" evidence="1">
    <location>
        <begin position="18"/>
        <end position="45"/>
    </location>
</feature>
<dbReference type="AlphaFoldDB" id="A0A0C9SV15"/>
<dbReference type="EMBL" id="KN820342">
    <property type="protein sequence ID" value="KIJ06410.1"/>
    <property type="molecule type" value="Genomic_DNA"/>
</dbReference>
<dbReference type="HOGENOM" id="CLU_774113_0_0_1"/>
<keyword evidence="1" id="KW-0175">Coiled coil</keyword>
<accession>A0A0C9SV15</accession>
<sequence>MISGEVASHVVAAISPHIANLLKTADQMEANVKEVEKIVERTNGQELPAQTPAPNANTLSYSNADGSPDLNIKAITKLKNGGLILELDSATSARWIREEENRDRFLNALGTPAEMKNRVHSVIVPFVPISSPIEDTNWLRALELENNLPDDSINLAKWVKPKNKRAQNQRVAHVVLHFNDPHPANKVLKEALDARHPENSMPYFPTNESWTQVLLPPKPMLYRKQLPMSAEPKETNDNYLNLRQTTLDYGPSRNIGERQRTMQPPPPTREYPGTRGVGGTRGIGGSRSTGGTRGQFSPASSSNRIPVGSQRQGTQRTITSFLSSQQTISDPTPIHSNIVSNETRSLTASPPLTPIDE</sequence>
<reference evidence="3 4" key="1">
    <citation type="submission" date="2014-06" db="EMBL/GenBank/DDBJ databases">
        <authorList>
            <consortium name="DOE Joint Genome Institute"/>
            <person name="Kuo A."/>
            <person name="Kohler A."/>
            <person name="Nagy L.G."/>
            <person name="Floudas D."/>
            <person name="Copeland A."/>
            <person name="Barry K.W."/>
            <person name="Cichocki N."/>
            <person name="Veneault-Fourrey C."/>
            <person name="LaButti K."/>
            <person name="Lindquist E.A."/>
            <person name="Lipzen A."/>
            <person name="Lundell T."/>
            <person name="Morin E."/>
            <person name="Murat C."/>
            <person name="Sun H."/>
            <person name="Tunlid A."/>
            <person name="Henrissat B."/>
            <person name="Grigoriev I.V."/>
            <person name="Hibbett D.S."/>
            <person name="Martin F."/>
            <person name="Nordberg H.P."/>
            <person name="Cantor M.N."/>
            <person name="Hua S.X."/>
        </authorList>
    </citation>
    <scope>NUCLEOTIDE SEQUENCE [LARGE SCALE GENOMIC DNA]</scope>
    <source>
        <strain evidence="3 4">ATCC 200175</strain>
    </source>
</reference>
<evidence type="ECO:0000313" key="4">
    <source>
        <dbReference type="Proteomes" id="UP000053647"/>
    </source>
</evidence>
<reference evidence="4" key="2">
    <citation type="submission" date="2015-01" db="EMBL/GenBank/DDBJ databases">
        <title>Evolutionary Origins and Diversification of the Mycorrhizal Mutualists.</title>
        <authorList>
            <consortium name="DOE Joint Genome Institute"/>
            <consortium name="Mycorrhizal Genomics Consortium"/>
            <person name="Kohler A."/>
            <person name="Kuo A."/>
            <person name="Nagy L.G."/>
            <person name="Floudas D."/>
            <person name="Copeland A."/>
            <person name="Barry K.W."/>
            <person name="Cichocki N."/>
            <person name="Veneault-Fourrey C."/>
            <person name="LaButti K."/>
            <person name="Lindquist E.A."/>
            <person name="Lipzen A."/>
            <person name="Lundell T."/>
            <person name="Morin E."/>
            <person name="Murat C."/>
            <person name="Riley R."/>
            <person name="Ohm R."/>
            <person name="Sun H."/>
            <person name="Tunlid A."/>
            <person name="Henrissat B."/>
            <person name="Grigoriev I.V."/>
            <person name="Hibbett D.S."/>
            <person name="Martin F."/>
        </authorList>
    </citation>
    <scope>NUCLEOTIDE SEQUENCE [LARGE SCALE GENOMIC DNA]</scope>
    <source>
        <strain evidence="4">ATCC 200175</strain>
    </source>
</reference>
<feature type="compositionally biased region" description="Gly residues" evidence="2">
    <location>
        <begin position="275"/>
        <end position="293"/>
    </location>
</feature>
<evidence type="ECO:0000256" key="1">
    <source>
        <dbReference type="SAM" id="Coils"/>
    </source>
</evidence>
<keyword evidence="4" id="KW-1185">Reference proteome</keyword>
<gene>
    <name evidence="3" type="ORF">PAXINDRAFT_158739</name>
</gene>
<evidence type="ECO:0000256" key="2">
    <source>
        <dbReference type="SAM" id="MobiDB-lite"/>
    </source>
</evidence>